<dbReference type="AlphaFoldDB" id="A0A927FKV8"/>
<evidence type="ECO:0000256" key="3">
    <source>
        <dbReference type="ARBA" id="ARBA00022448"/>
    </source>
</evidence>
<sequence length="424" mass="46026">MTSMRKHLPTLSRWMLGMGLAFGLGTAAQAVEITITCGPSGSDVEFCLKHANAWAAKTGHTIKNFSPPTSPTEKLALYRQLFAAKSGDIDVLQIDTAWPGILKDHLQDLKPFSKGLEDQHFPAIVANNTVSGRLLAMPWYTDAGLLYYRKDLLAKYKLPVPATWEELTTTAAKVQAGERARGDNDFHGYVFQGKAYEGLTCNALEWVSGSGGGTVVNAEGQITINNAQAAQALNRAASWIGAISPVGVLNYEEEEGRGVFQNANALFMRNWPYAWALLQKDDSLVKGKVGIAKLPGTPSAATLGGWHLGVSRYSKNAAIAADLVMYMTSAQVQKARAIGGSFNPTLPALYKDKDIIAANDFMSSLADVFANSVARPTTATGLKYPPVSQSFYNAAHEVMSKRTTGEEAVKKLESRLKQIRRKHW</sequence>
<evidence type="ECO:0000256" key="5">
    <source>
        <dbReference type="SAM" id="SignalP"/>
    </source>
</evidence>
<dbReference type="InterPro" id="IPR006059">
    <property type="entry name" value="SBP"/>
</dbReference>
<keyword evidence="4 5" id="KW-0732">Signal</keyword>
<evidence type="ECO:0000256" key="2">
    <source>
        <dbReference type="ARBA" id="ARBA00008520"/>
    </source>
</evidence>
<evidence type="ECO:0000313" key="6">
    <source>
        <dbReference type="EMBL" id="MBD8051942.1"/>
    </source>
</evidence>
<keyword evidence="3" id="KW-0813">Transport</keyword>
<dbReference type="InterPro" id="IPR050490">
    <property type="entry name" value="Bact_solute-bd_prot1"/>
</dbReference>
<protein>
    <submittedName>
        <fullName evidence="6">ABC transporter substrate-binding protein</fullName>
    </submittedName>
</protein>
<dbReference type="PANTHER" id="PTHR43649">
    <property type="entry name" value="ARABINOSE-BINDING PROTEIN-RELATED"/>
    <property type="match status" value="1"/>
</dbReference>
<reference evidence="6 7" key="1">
    <citation type="submission" date="2020-09" db="EMBL/GenBank/DDBJ databases">
        <title>Genome seq and assembly of Limnohabitants sp.</title>
        <authorList>
            <person name="Chhetri G."/>
        </authorList>
    </citation>
    <scope>NUCLEOTIDE SEQUENCE [LARGE SCALE GENOMIC DNA]</scope>
    <source>
        <strain evidence="6 7">JUR4</strain>
    </source>
</reference>
<evidence type="ECO:0000256" key="4">
    <source>
        <dbReference type="ARBA" id="ARBA00022729"/>
    </source>
</evidence>
<dbReference type="Pfam" id="PF01547">
    <property type="entry name" value="SBP_bac_1"/>
    <property type="match status" value="1"/>
</dbReference>
<evidence type="ECO:0000313" key="7">
    <source>
        <dbReference type="Proteomes" id="UP000647424"/>
    </source>
</evidence>
<proteinExistence type="inferred from homology"/>
<comment type="similarity">
    <text evidence="2">Belongs to the bacterial solute-binding protein 1 family.</text>
</comment>
<dbReference type="Proteomes" id="UP000647424">
    <property type="component" value="Unassembled WGS sequence"/>
</dbReference>
<comment type="caution">
    <text evidence="6">The sequence shown here is derived from an EMBL/GenBank/DDBJ whole genome shotgun (WGS) entry which is preliminary data.</text>
</comment>
<keyword evidence="7" id="KW-1185">Reference proteome</keyword>
<feature type="signal peptide" evidence="5">
    <location>
        <begin position="1"/>
        <end position="30"/>
    </location>
</feature>
<dbReference type="EMBL" id="JACYFT010000005">
    <property type="protein sequence ID" value="MBD8051942.1"/>
    <property type="molecule type" value="Genomic_DNA"/>
</dbReference>
<gene>
    <name evidence="6" type="ORF">IC609_15505</name>
</gene>
<dbReference type="SUPFAM" id="SSF53850">
    <property type="entry name" value="Periplasmic binding protein-like II"/>
    <property type="match status" value="1"/>
</dbReference>
<comment type="subcellular location">
    <subcellularLocation>
        <location evidence="1">Periplasm</location>
    </subcellularLocation>
</comment>
<organism evidence="6 7">
    <name type="scientific">Limnohabitans radicicola</name>
    <dbReference type="NCBI Taxonomy" id="2771427"/>
    <lineage>
        <taxon>Bacteria</taxon>
        <taxon>Pseudomonadati</taxon>
        <taxon>Pseudomonadota</taxon>
        <taxon>Betaproteobacteria</taxon>
        <taxon>Burkholderiales</taxon>
        <taxon>Comamonadaceae</taxon>
        <taxon>Limnohabitans</taxon>
    </lineage>
</organism>
<dbReference type="PANTHER" id="PTHR43649:SF34">
    <property type="entry name" value="ABC TRANSPORTER PERIPLASMIC-BINDING PROTEIN YCJN-RELATED"/>
    <property type="match status" value="1"/>
</dbReference>
<accession>A0A927FKV8</accession>
<feature type="chain" id="PRO_5037204596" evidence="5">
    <location>
        <begin position="31"/>
        <end position="424"/>
    </location>
</feature>
<dbReference type="Gene3D" id="3.40.190.10">
    <property type="entry name" value="Periplasmic binding protein-like II"/>
    <property type="match status" value="2"/>
</dbReference>
<dbReference type="CDD" id="cd14750">
    <property type="entry name" value="PBP2_TMBP"/>
    <property type="match status" value="1"/>
</dbReference>
<evidence type="ECO:0000256" key="1">
    <source>
        <dbReference type="ARBA" id="ARBA00004418"/>
    </source>
</evidence>
<dbReference type="GO" id="GO:0042597">
    <property type="term" value="C:periplasmic space"/>
    <property type="evidence" value="ECO:0007669"/>
    <property type="project" value="UniProtKB-SubCell"/>
</dbReference>
<name>A0A927FKV8_9BURK</name>